<dbReference type="PANTHER" id="PTHR47126">
    <property type="entry name" value="5'-ADENYLYLSULFATE REDUCTASE-LIKE 7"/>
    <property type="match status" value="1"/>
</dbReference>
<proteinExistence type="predicted"/>
<sequence length="307" mass="34665">MEVPMRKCACMFVCIFAASMASLRPASASGAACHPREFKTFLHDLNSQCPFSTTLCSSAIQVDGELLESVISSSQKNVYTAVLYYASWCPFSSTFLSKFSTLSSMYPQIKHLMIEQSSAVPSVFSRYGIHSVPSLLIINQNTRWKYHGRRDLMSLVSFYKRATGLDPVVDMFEDNSCGPASDQKIFNPWNGGSLTEIIWRELYLVLSVLFVLSRAIFYFFPAIVSRFTEIWFACIPHLNLGIFGESRQLIGRLFYLIDVKRVWSKLKVCKTRNFHEGARNARVWASSLASVSLGETSATRIFPSRDL</sequence>
<evidence type="ECO:0000259" key="3">
    <source>
        <dbReference type="Pfam" id="PF00085"/>
    </source>
</evidence>
<gene>
    <name evidence="4" type="ORF">F511_34523</name>
</gene>
<dbReference type="PANTHER" id="PTHR47126:SF3">
    <property type="entry name" value="5'-ADENYLYLSULFATE REDUCTASE-LIKE 5"/>
    <property type="match status" value="1"/>
</dbReference>
<keyword evidence="5" id="KW-1185">Reference proteome</keyword>
<keyword evidence="1" id="KW-1133">Transmembrane helix</keyword>
<dbReference type="Gene3D" id="3.40.30.10">
    <property type="entry name" value="Glutaredoxin"/>
    <property type="match status" value="1"/>
</dbReference>
<protein>
    <submittedName>
        <fullName evidence="4">5'-adenylylsulfate reductase-like 5-like</fullName>
    </submittedName>
</protein>
<feature type="chain" id="PRO_5016454529" evidence="2">
    <location>
        <begin position="29"/>
        <end position="307"/>
    </location>
</feature>
<dbReference type="OrthoDB" id="1899781at2759"/>
<feature type="transmembrane region" description="Helical" evidence="1">
    <location>
        <begin position="202"/>
        <end position="220"/>
    </location>
</feature>
<evidence type="ECO:0000313" key="4">
    <source>
        <dbReference type="EMBL" id="KZV44859.1"/>
    </source>
</evidence>
<feature type="domain" description="Thioredoxin" evidence="3">
    <location>
        <begin position="69"/>
        <end position="159"/>
    </location>
</feature>
<accession>A0A2Z7CJK2</accession>
<reference evidence="4 5" key="1">
    <citation type="journal article" date="2015" name="Proc. Natl. Acad. Sci. U.S.A.">
        <title>The resurrection genome of Boea hygrometrica: A blueprint for survival of dehydration.</title>
        <authorList>
            <person name="Xiao L."/>
            <person name="Yang G."/>
            <person name="Zhang L."/>
            <person name="Yang X."/>
            <person name="Zhao S."/>
            <person name="Ji Z."/>
            <person name="Zhou Q."/>
            <person name="Hu M."/>
            <person name="Wang Y."/>
            <person name="Chen M."/>
            <person name="Xu Y."/>
            <person name="Jin H."/>
            <person name="Xiao X."/>
            <person name="Hu G."/>
            <person name="Bao F."/>
            <person name="Hu Y."/>
            <person name="Wan P."/>
            <person name="Li L."/>
            <person name="Deng X."/>
            <person name="Kuang T."/>
            <person name="Xiang C."/>
            <person name="Zhu J.K."/>
            <person name="Oliver M.J."/>
            <person name="He Y."/>
        </authorList>
    </citation>
    <scope>NUCLEOTIDE SEQUENCE [LARGE SCALE GENOMIC DNA]</scope>
    <source>
        <strain evidence="5">cv. XS01</strain>
    </source>
</reference>
<name>A0A2Z7CJK2_9LAMI</name>
<evidence type="ECO:0000256" key="2">
    <source>
        <dbReference type="SAM" id="SignalP"/>
    </source>
</evidence>
<dbReference type="SUPFAM" id="SSF52833">
    <property type="entry name" value="Thioredoxin-like"/>
    <property type="match status" value="1"/>
</dbReference>
<dbReference type="Pfam" id="PF00085">
    <property type="entry name" value="Thioredoxin"/>
    <property type="match status" value="1"/>
</dbReference>
<dbReference type="InterPro" id="IPR013766">
    <property type="entry name" value="Thioredoxin_domain"/>
</dbReference>
<keyword evidence="1" id="KW-0812">Transmembrane</keyword>
<keyword evidence="1" id="KW-0472">Membrane</keyword>
<evidence type="ECO:0000313" key="5">
    <source>
        <dbReference type="Proteomes" id="UP000250235"/>
    </source>
</evidence>
<evidence type="ECO:0000256" key="1">
    <source>
        <dbReference type="SAM" id="Phobius"/>
    </source>
</evidence>
<dbReference type="InterPro" id="IPR044794">
    <property type="entry name" value="APRL5/7"/>
</dbReference>
<dbReference type="EMBL" id="KQ996489">
    <property type="protein sequence ID" value="KZV44859.1"/>
    <property type="molecule type" value="Genomic_DNA"/>
</dbReference>
<keyword evidence="2" id="KW-0732">Signal</keyword>
<dbReference type="Proteomes" id="UP000250235">
    <property type="component" value="Unassembled WGS sequence"/>
</dbReference>
<feature type="signal peptide" evidence="2">
    <location>
        <begin position="1"/>
        <end position="28"/>
    </location>
</feature>
<organism evidence="4 5">
    <name type="scientific">Dorcoceras hygrometricum</name>
    <dbReference type="NCBI Taxonomy" id="472368"/>
    <lineage>
        <taxon>Eukaryota</taxon>
        <taxon>Viridiplantae</taxon>
        <taxon>Streptophyta</taxon>
        <taxon>Embryophyta</taxon>
        <taxon>Tracheophyta</taxon>
        <taxon>Spermatophyta</taxon>
        <taxon>Magnoliopsida</taxon>
        <taxon>eudicotyledons</taxon>
        <taxon>Gunneridae</taxon>
        <taxon>Pentapetalae</taxon>
        <taxon>asterids</taxon>
        <taxon>lamiids</taxon>
        <taxon>Lamiales</taxon>
        <taxon>Gesneriaceae</taxon>
        <taxon>Didymocarpoideae</taxon>
        <taxon>Trichosporeae</taxon>
        <taxon>Loxocarpinae</taxon>
        <taxon>Dorcoceras</taxon>
    </lineage>
</organism>
<dbReference type="AlphaFoldDB" id="A0A2Z7CJK2"/>
<dbReference type="InterPro" id="IPR036249">
    <property type="entry name" value="Thioredoxin-like_sf"/>
</dbReference>